<keyword evidence="5" id="KW-0464">Manganese</keyword>
<keyword evidence="3" id="KW-0479">Metal-binding</keyword>
<dbReference type="SUPFAM" id="SSF56300">
    <property type="entry name" value="Metallo-dependent phosphatases"/>
    <property type="match status" value="1"/>
</dbReference>
<dbReference type="OrthoDB" id="1930084at2759"/>
<evidence type="ECO:0000256" key="4">
    <source>
        <dbReference type="ARBA" id="ARBA00022801"/>
    </source>
</evidence>
<evidence type="ECO:0000256" key="5">
    <source>
        <dbReference type="ARBA" id="ARBA00023211"/>
    </source>
</evidence>
<dbReference type="PANTHER" id="PTHR45619">
    <property type="entry name" value="SERINE/THREONINE-PROTEIN PHOSPHATASE PP2A-RELATED"/>
    <property type="match status" value="1"/>
</dbReference>
<dbReference type="Proteomes" id="UP000053660">
    <property type="component" value="Unassembled WGS sequence"/>
</dbReference>
<evidence type="ECO:0000259" key="6">
    <source>
        <dbReference type="SMART" id="SM00156"/>
    </source>
</evidence>
<dbReference type="EMBL" id="KN553290">
    <property type="protein sequence ID" value="KHJ90190.1"/>
    <property type="molecule type" value="Genomic_DNA"/>
</dbReference>
<dbReference type="Gene3D" id="3.60.21.10">
    <property type="match status" value="1"/>
</dbReference>
<dbReference type="EC" id="3.1.3.16" evidence="2"/>
<dbReference type="PRINTS" id="PR00114">
    <property type="entry name" value="STPHPHTASE"/>
</dbReference>
<name>A0A0B1T498_OESDE</name>
<evidence type="ECO:0000256" key="2">
    <source>
        <dbReference type="ARBA" id="ARBA00013081"/>
    </source>
</evidence>
<dbReference type="InterPro" id="IPR006186">
    <property type="entry name" value="Ser/Thr-sp_prot-phosphatase"/>
</dbReference>
<keyword evidence="8" id="KW-1185">Reference proteome</keyword>
<evidence type="ECO:0000313" key="7">
    <source>
        <dbReference type="EMBL" id="KHJ90190.1"/>
    </source>
</evidence>
<dbReference type="GO" id="GO:0004722">
    <property type="term" value="F:protein serine/threonine phosphatase activity"/>
    <property type="evidence" value="ECO:0007669"/>
    <property type="project" value="UniProtKB-EC"/>
</dbReference>
<reference evidence="7 8" key="1">
    <citation type="submission" date="2014-03" db="EMBL/GenBank/DDBJ databases">
        <title>Draft genome of the hookworm Oesophagostomum dentatum.</title>
        <authorList>
            <person name="Mitreva M."/>
        </authorList>
    </citation>
    <scope>NUCLEOTIDE SEQUENCE [LARGE SCALE GENOMIC DNA]</scope>
    <source>
        <strain evidence="7 8">OD-Hann</strain>
    </source>
</reference>
<dbReference type="AlphaFoldDB" id="A0A0B1T498"/>
<evidence type="ECO:0000256" key="1">
    <source>
        <dbReference type="ARBA" id="ARBA00001936"/>
    </source>
</evidence>
<dbReference type="GO" id="GO:0046872">
    <property type="term" value="F:metal ion binding"/>
    <property type="evidence" value="ECO:0007669"/>
    <property type="project" value="UniProtKB-KW"/>
</dbReference>
<dbReference type="SMART" id="SM00156">
    <property type="entry name" value="PP2Ac"/>
    <property type="match status" value="1"/>
</dbReference>
<evidence type="ECO:0000256" key="3">
    <source>
        <dbReference type="ARBA" id="ARBA00022723"/>
    </source>
</evidence>
<protein>
    <recommendedName>
        <fullName evidence="2">protein-serine/threonine phosphatase</fullName>
        <ecNumber evidence="2">3.1.3.16</ecNumber>
    </recommendedName>
</protein>
<dbReference type="Pfam" id="PF00149">
    <property type="entry name" value="Metallophos"/>
    <property type="match status" value="1"/>
</dbReference>
<gene>
    <name evidence="7" type="ORF">OESDEN_09968</name>
</gene>
<dbReference type="InterPro" id="IPR029052">
    <property type="entry name" value="Metallo-depent_PP-like"/>
</dbReference>
<feature type="domain" description="Serine/threonine specific protein phosphatases" evidence="6">
    <location>
        <begin position="14"/>
        <end position="122"/>
    </location>
</feature>
<comment type="cofactor">
    <cofactor evidence="1">
        <name>Mn(2+)</name>
        <dbReference type="ChEBI" id="CHEBI:29035"/>
    </cofactor>
</comment>
<dbReference type="InterPro" id="IPR004843">
    <property type="entry name" value="Calcineurin-like_PHP"/>
</dbReference>
<organism evidence="7 8">
    <name type="scientific">Oesophagostomum dentatum</name>
    <name type="common">Nodular worm</name>
    <dbReference type="NCBI Taxonomy" id="61180"/>
    <lineage>
        <taxon>Eukaryota</taxon>
        <taxon>Metazoa</taxon>
        <taxon>Ecdysozoa</taxon>
        <taxon>Nematoda</taxon>
        <taxon>Chromadorea</taxon>
        <taxon>Rhabditida</taxon>
        <taxon>Rhabditina</taxon>
        <taxon>Rhabditomorpha</taxon>
        <taxon>Strongyloidea</taxon>
        <taxon>Strongylidae</taxon>
        <taxon>Oesophagostomum</taxon>
    </lineage>
</organism>
<proteinExistence type="predicted"/>
<sequence length="123" mass="13892">MNRTFTVMPSDDQVPVDVKKLLIEDNLKSDGSLIARLSREPNVVQVETPVTICGDIHGQFYDLLELFRTGGDLPHTKYVFMGDYVDRGYYSLETATLLFALLLKLVKFSKVVQEAFPGTDFID</sequence>
<accession>A0A0B1T498</accession>
<keyword evidence="4" id="KW-0378">Hydrolase</keyword>
<evidence type="ECO:0000313" key="8">
    <source>
        <dbReference type="Proteomes" id="UP000053660"/>
    </source>
</evidence>
<dbReference type="InterPro" id="IPR047129">
    <property type="entry name" value="PPA2-like"/>
</dbReference>